<protein>
    <recommendedName>
        <fullName evidence="3">Secreted protein</fullName>
    </recommendedName>
</protein>
<dbReference type="Proteomes" id="UP000503144">
    <property type="component" value="Chromosome"/>
</dbReference>
<keyword evidence="2" id="KW-1185">Reference proteome</keyword>
<evidence type="ECO:0000313" key="1">
    <source>
        <dbReference type="EMBL" id="QJB39578.1"/>
    </source>
</evidence>
<evidence type="ECO:0008006" key="3">
    <source>
        <dbReference type="Google" id="ProtNLM"/>
    </source>
</evidence>
<sequence>MTVLSIVCDVLLPLHAMMPLAQKIKRSAVLWYISSNRPEGIQIHTAPFRQVIDIRHNRRYQYHHSRNDTGNLPPSRGIALHLRITYRILKLQPCDGDDDDDDD</sequence>
<organism evidence="1 2">
    <name type="scientific">Chitinophaga oryzae</name>
    <dbReference type="NCBI Taxonomy" id="2725414"/>
    <lineage>
        <taxon>Bacteria</taxon>
        <taxon>Pseudomonadati</taxon>
        <taxon>Bacteroidota</taxon>
        <taxon>Chitinophagia</taxon>
        <taxon>Chitinophagales</taxon>
        <taxon>Chitinophagaceae</taxon>
        <taxon>Chitinophaga</taxon>
    </lineage>
</organism>
<accession>A0ABX6LL55</accession>
<dbReference type="RefSeq" id="WP_168861243.1">
    <property type="nucleotide sequence ID" value="NZ_CP051204.2"/>
</dbReference>
<proteinExistence type="predicted"/>
<evidence type="ECO:0000313" key="2">
    <source>
        <dbReference type="Proteomes" id="UP000503144"/>
    </source>
</evidence>
<gene>
    <name evidence="1" type="ORF">HF324_17615</name>
</gene>
<reference evidence="1" key="1">
    <citation type="submission" date="2020-09" db="EMBL/GenBank/DDBJ databases">
        <authorList>
            <person name="Kittiwongwattana C."/>
        </authorList>
    </citation>
    <scope>NUCLEOTIDE SEQUENCE</scope>
    <source>
        <strain evidence="1">1303</strain>
    </source>
</reference>
<name>A0ABX6LL55_9BACT</name>
<dbReference type="EMBL" id="CP051204">
    <property type="protein sequence ID" value="QJB39578.1"/>
    <property type="molecule type" value="Genomic_DNA"/>
</dbReference>